<dbReference type="RefSeq" id="WP_235117579.1">
    <property type="nucleotide sequence ID" value="NZ_CP090978.1"/>
</dbReference>
<keyword evidence="1" id="KW-1133">Transmembrane helix</keyword>
<evidence type="ECO:0000313" key="2">
    <source>
        <dbReference type="EMBL" id="UJF31230.1"/>
    </source>
</evidence>
<feature type="transmembrane region" description="Helical" evidence="1">
    <location>
        <begin position="83"/>
        <end position="103"/>
    </location>
</feature>
<feature type="transmembrane region" description="Helical" evidence="1">
    <location>
        <begin position="109"/>
        <end position="128"/>
    </location>
</feature>
<organism evidence="2 3">
    <name type="scientific">Paenibacillus hexagrammi</name>
    <dbReference type="NCBI Taxonomy" id="2908839"/>
    <lineage>
        <taxon>Bacteria</taxon>
        <taxon>Bacillati</taxon>
        <taxon>Bacillota</taxon>
        <taxon>Bacilli</taxon>
        <taxon>Bacillales</taxon>
        <taxon>Paenibacillaceae</taxon>
        <taxon>Paenibacillus</taxon>
    </lineage>
</organism>
<name>A0ABY3SCM2_9BACL</name>
<dbReference type="Proteomes" id="UP001649230">
    <property type="component" value="Chromosome"/>
</dbReference>
<feature type="transmembrane region" description="Helical" evidence="1">
    <location>
        <begin position="12"/>
        <end position="36"/>
    </location>
</feature>
<dbReference type="EMBL" id="CP090978">
    <property type="protein sequence ID" value="UJF31230.1"/>
    <property type="molecule type" value="Genomic_DNA"/>
</dbReference>
<protein>
    <submittedName>
        <fullName evidence="2">Uncharacterized protein</fullName>
    </submittedName>
</protein>
<evidence type="ECO:0000313" key="3">
    <source>
        <dbReference type="Proteomes" id="UP001649230"/>
    </source>
</evidence>
<feature type="transmembrane region" description="Helical" evidence="1">
    <location>
        <begin position="56"/>
        <end position="76"/>
    </location>
</feature>
<evidence type="ECO:0000256" key="1">
    <source>
        <dbReference type="SAM" id="Phobius"/>
    </source>
</evidence>
<sequence length="140" mass="15307">MEEKTEKTFHLLGIIAGVIVDNLGTFMSSGLMGSIYLSLHEGDKEELIQVYNHIGWLILFMVVGMLWSFFGGYVAARVARRAELINAACIGVIGAGIEFDSFISNPGIATWYQVIGLLIVIPVSLLGGKMALRKKQRSTT</sequence>
<keyword evidence="1" id="KW-0472">Membrane</keyword>
<keyword evidence="1" id="KW-0812">Transmembrane</keyword>
<proteinExistence type="predicted"/>
<reference evidence="2 3" key="1">
    <citation type="journal article" date="2024" name="Int. J. Syst. Evol. Microbiol.">
        <title>Paenibacillus hexagrammi sp. nov., a novel bacterium isolated from the gut content of Hexagrammos agrammus.</title>
        <authorList>
            <person name="Jung H.K."/>
            <person name="Kim D.G."/>
            <person name="Zin H."/>
            <person name="Park J."/>
            <person name="Jung H."/>
            <person name="Kim Y.O."/>
            <person name="Kong H.J."/>
            <person name="Kim J.W."/>
            <person name="Kim Y.S."/>
        </authorList>
    </citation>
    <scope>NUCLEOTIDE SEQUENCE [LARGE SCALE GENOMIC DNA]</scope>
    <source>
        <strain evidence="2 3">YPD9-1</strain>
    </source>
</reference>
<accession>A0ABY3SCM2</accession>
<keyword evidence="3" id="KW-1185">Reference proteome</keyword>
<gene>
    <name evidence="2" type="ORF">L0M14_15235</name>
</gene>